<keyword evidence="4" id="KW-1185">Reference proteome</keyword>
<evidence type="ECO:0000313" key="4">
    <source>
        <dbReference type="Proteomes" id="UP001235939"/>
    </source>
</evidence>
<feature type="domain" description="Peptidase A2" evidence="2">
    <location>
        <begin position="39"/>
        <end position="112"/>
    </location>
</feature>
<gene>
    <name evidence="3" type="ORF">LAZ67_5002527</name>
</gene>
<evidence type="ECO:0000313" key="3">
    <source>
        <dbReference type="EMBL" id="UYV67929.1"/>
    </source>
</evidence>
<dbReference type="InterPro" id="IPR043502">
    <property type="entry name" value="DNA/RNA_pol_sf"/>
</dbReference>
<proteinExistence type="predicted"/>
<dbReference type="SUPFAM" id="SSF50630">
    <property type="entry name" value="Acid proteases"/>
    <property type="match status" value="1"/>
</dbReference>
<dbReference type="Gene3D" id="2.40.70.10">
    <property type="entry name" value="Acid Proteases"/>
    <property type="match status" value="1"/>
</dbReference>
<evidence type="ECO:0000256" key="1">
    <source>
        <dbReference type="ARBA" id="ARBA00022801"/>
    </source>
</evidence>
<protein>
    <recommendedName>
        <fullName evidence="2">Peptidase A2 domain-containing protein</fullName>
    </recommendedName>
</protein>
<dbReference type="InterPro" id="IPR001995">
    <property type="entry name" value="Peptidase_A2_cat"/>
</dbReference>
<dbReference type="EMBL" id="CP092867">
    <property type="protein sequence ID" value="UYV67929.1"/>
    <property type="molecule type" value="Genomic_DNA"/>
</dbReference>
<dbReference type="SUPFAM" id="SSF56672">
    <property type="entry name" value="DNA/RNA polymerases"/>
    <property type="match status" value="1"/>
</dbReference>
<reference evidence="3 4" key="1">
    <citation type="submission" date="2022-01" db="EMBL/GenBank/DDBJ databases">
        <title>A chromosomal length assembly of Cordylochernes scorpioides.</title>
        <authorList>
            <person name="Zeh D."/>
            <person name="Zeh J."/>
        </authorList>
    </citation>
    <scope>NUCLEOTIDE SEQUENCE [LARGE SCALE GENOMIC DNA]</scope>
    <source>
        <strain evidence="3">IN4F17</strain>
        <tissue evidence="3">Whole Body</tissue>
    </source>
</reference>
<evidence type="ECO:0000259" key="2">
    <source>
        <dbReference type="PROSITE" id="PS50175"/>
    </source>
</evidence>
<accession>A0ABY6KHI5</accession>
<dbReference type="Proteomes" id="UP001235939">
    <property type="component" value="Chromosome 05"/>
</dbReference>
<dbReference type="InterPro" id="IPR021109">
    <property type="entry name" value="Peptidase_aspartic_dom_sf"/>
</dbReference>
<dbReference type="PROSITE" id="PS50175">
    <property type="entry name" value="ASP_PROT_RETROV"/>
    <property type="match status" value="1"/>
</dbReference>
<keyword evidence="1" id="KW-0378">Hydrolase</keyword>
<name>A0ABY6KHI5_9ARAC</name>
<sequence length="246" mass="28291">MHLTLKFQQKRKEPAGKHYQQSVSPVVTDLFITDYRNKIGFLLDTGSEISVLPPRPEDRRYGTTKFNLTAANNSLMKTYVERFLNLDIGLCRDFKWRFIIADTNKAILGADVMEHFGINPDIKGKFMIDSLTKLRKRASITNFNSLSPKCLINTYEDTFLNILSRFPSQTKPPSYSTPVKHSINHQFTTKGQPTFSKPRQRMMELGLCKRGDGAWESPLHLVPKKNCIDWRLCGERLQKTKCCDPT</sequence>
<organism evidence="3 4">
    <name type="scientific">Cordylochernes scorpioides</name>
    <dbReference type="NCBI Taxonomy" id="51811"/>
    <lineage>
        <taxon>Eukaryota</taxon>
        <taxon>Metazoa</taxon>
        <taxon>Ecdysozoa</taxon>
        <taxon>Arthropoda</taxon>
        <taxon>Chelicerata</taxon>
        <taxon>Arachnida</taxon>
        <taxon>Pseudoscorpiones</taxon>
        <taxon>Cheliferoidea</taxon>
        <taxon>Chernetidae</taxon>
        <taxon>Cordylochernes</taxon>
    </lineage>
</organism>